<feature type="transmembrane region" description="Helical" evidence="2">
    <location>
        <begin position="109"/>
        <end position="127"/>
    </location>
</feature>
<dbReference type="InterPro" id="IPR018253">
    <property type="entry name" value="DnaJ_domain_CS"/>
</dbReference>
<feature type="domain" description="J" evidence="3">
    <location>
        <begin position="7"/>
        <end position="73"/>
    </location>
</feature>
<comment type="caution">
    <text evidence="4">The sequence shown here is derived from an EMBL/GenBank/DDBJ whole genome shotgun (WGS) entry which is preliminary data.</text>
</comment>
<dbReference type="CDD" id="cd06257">
    <property type="entry name" value="DnaJ"/>
    <property type="match status" value="1"/>
</dbReference>
<dbReference type="EMBL" id="VWSH01000003">
    <property type="protein sequence ID" value="KAA5533668.1"/>
    <property type="molecule type" value="Genomic_DNA"/>
</dbReference>
<dbReference type="InterPro" id="IPR036869">
    <property type="entry name" value="J_dom_sf"/>
</dbReference>
<evidence type="ECO:0000256" key="2">
    <source>
        <dbReference type="SAM" id="Phobius"/>
    </source>
</evidence>
<dbReference type="GO" id="GO:0005737">
    <property type="term" value="C:cytoplasm"/>
    <property type="evidence" value="ECO:0007669"/>
    <property type="project" value="TreeGrafter"/>
</dbReference>
<dbReference type="PROSITE" id="PS00636">
    <property type="entry name" value="DNAJ_1"/>
    <property type="match status" value="1"/>
</dbReference>
<dbReference type="SUPFAM" id="SSF46565">
    <property type="entry name" value="Chaperone J-domain"/>
    <property type="match status" value="1"/>
</dbReference>
<reference evidence="4 5" key="1">
    <citation type="submission" date="2019-09" db="EMBL/GenBank/DDBJ databases">
        <title>Genome sequence and assembly of Taibaiella sp.</title>
        <authorList>
            <person name="Chhetri G."/>
        </authorList>
    </citation>
    <scope>NUCLEOTIDE SEQUENCE [LARGE SCALE GENOMIC DNA]</scope>
    <source>
        <strain evidence="4 5">KVB11</strain>
    </source>
</reference>
<dbReference type="Gene3D" id="1.10.287.110">
    <property type="entry name" value="DnaJ domain"/>
    <property type="match status" value="1"/>
</dbReference>
<keyword evidence="2" id="KW-0472">Membrane</keyword>
<protein>
    <submittedName>
        <fullName evidence="4">J domain-containing protein</fullName>
    </submittedName>
</protein>
<evidence type="ECO:0000256" key="1">
    <source>
        <dbReference type="ARBA" id="ARBA00023186"/>
    </source>
</evidence>
<gene>
    <name evidence="4" type="ORF">F0919_14115</name>
</gene>
<evidence type="ECO:0000313" key="4">
    <source>
        <dbReference type="EMBL" id="KAA5533668.1"/>
    </source>
</evidence>
<dbReference type="PRINTS" id="PR00625">
    <property type="entry name" value="JDOMAIN"/>
</dbReference>
<dbReference type="Proteomes" id="UP000323632">
    <property type="component" value="Unassembled WGS sequence"/>
</dbReference>
<dbReference type="PROSITE" id="PS50076">
    <property type="entry name" value="DNAJ_2"/>
    <property type="match status" value="1"/>
</dbReference>
<dbReference type="AlphaFoldDB" id="A0A5M6CEP8"/>
<dbReference type="SMART" id="SM00271">
    <property type="entry name" value="DnaJ"/>
    <property type="match status" value="1"/>
</dbReference>
<dbReference type="GO" id="GO:0042026">
    <property type="term" value="P:protein refolding"/>
    <property type="evidence" value="ECO:0007669"/>
    <property type="project" value="TreeGrafter"/>
</dbReference>
<dbReference type="RefSeq" id="WP_150033415.1">
    <property type="nucleotide sequence ID" value="NZ_VWSH01000003.1"/>
</dbReference>
<name>A0A5M6CEP8_9BACT</name>
<dbReference type="InterPro" id="IPR001623">
    <property type="entry name" value="DnaJ_domain"/>
</dbReference>
<keyword evidence="2" id="KW-0812">Transmembrane</keyword>
<dbReference type="GO" id="GO:0051082">
    <property type="term" value="F:unfolded protein binding"/>
    <property type="evidence" value="ECO:0007669"/>
    <property type="project" value="TreeGrafter"/>
</dbReference>
<accession>A0A5M6CEP8</accession>
<sequence>MAQKFKDYYDILGIPFSASEAEIKLAYRKMARLLHPDMHPEDAESYTAKFQEITEAYEALSDNYKKEIYDQQYRFNVLGERPELEAYYYEPQYEYQAYQPPVESKRKTYASYATILLMVFYFIRMVSGSISAATDTKHDYNLPISTGVQQNAFFTPKDTLNSGTTNTNEIKRPW</sequence>
<organism evidence="4 5">
    <name type="scientific">Taibaiella lutea</name>
    <dbReference type="NCBI Taxonomy" id="2608001"/>
    <lineage>
        <taxon>Bacteria</taxon>
        <taxon>Pseudomonadati</taxon>
        <taxon>Bacteroidota</taxon>
        <taxon>Chitinophagia</taxon>
        <taxon>Chitinophagales</taxon>
        <taxon>Chitinophagaceae</taxon>
        <taxon>Taibaiella</taxon>
    </lineage>
</organism>
<proteinExistence type="predicted"/>
<dbReference type="PANTHER" id="PTHR43096">
    <property type="entry name" value="DNAJ HOMOLOG 1, MITOCHONDRIAL-RELATED"/>
    <property type="match status" value="1"/>
</dbReference>
<dbReference type="Pfam" id="PF00226">
    <property type="entry name" value="DnaJ"/>
    <property type="match status" value="1"/>
</dbReference>
<keyword evidence="2" id="KW-1133">Transmembrane helix</keyword>
<keyword evidence="1" id="KW-0143">Chaperone</keyword>
<evidence type="ECO:0000259" key="3">
    <source>
        <dbReference type="PROSITE" id="PS50076"/>
    </source>
</evidence>
<evidence type="ECO:0000313" key="5">
    <source>
        <dbReference type="Proteomes" id="UP000323632"/>
    </source>
</evidence>
<keyword evidence="5" id="KW-1185">Reference proteome</keyword>
<dbReference type="PANTHER" id="PTHR43096:SF52">
    <property type="entry name" value="DNAJ HOMOLOG 1, MITOCHONDRIAL-RELATED"/>
    <property type="match status" value="1"/>
</dbReference>